<dbReference type="STRING" id="1042311.A0A2T3Z4V0"/>
<organism evidence="2 3">
    <name type="scientific">Trichoderma asperellum (strain ATCC 204424 / CBS 433.97 / NBRC 101777)</name>
    <dbReference type="NCBI Taxonomy" id="1042311"/>
    <lineage>
        <taxon>Eukaryota</taxon>
        <taxon>Fungi</taxon>
        <taxon>Dikarya</taxon>
        <taxon>Ascomycota</taxon>
        <taxon>Pezizomycotina</taxon>
        <taxon>Sordariomycetes</taxon>
        <taxon>Hypocreomycetidae</taxon>
        <taxon>Hypocreales</taxon>
        <taxon>Hypocreaceae</taxon>
        <taxon>Trichoderma</taxon>
    </lineage>
</organism>
<evidence type="ECO:0000313" key="2">
    <source>
        <dbReference type="EMBL" id="PTB39851.1"/>
    </source>
</evidence>
<evidence type="ECO:0000256" key="1">
    <source>
        <dbReference type="SAM" id="MobiDB-lite"/>
    </source>
</evidence>
<gene>
    <name evidence="2" type="ORF">M441DRAFT_58698</name>
</gene>
<dbReference type="AlphaFoldDB" id="A0A2T3Z4V0"/>
<name>A0A2T3Z4V0_TRIA4</name>
<protein>
    <submittedName>
        <fullName evidence="2">Uncharacterized protein</fullName>
    </submittedName>
</protein>
<sequence>MATDVKQSDSSKPSKKPAVQPKSQHTSDGFLQDFLNPSFDPISYINANLPPLAQKSPVPTSNPNAVPLAELATQSQALLTQLDAHTTRLSDTLTQITDDILRSGSRMSYEVEMMRGEALSLEELLFEKLAEEIKLFVPGGLKKEGEAKEESDKKQIEEEKKKERKDSVAENGRESEAKAASKAEAEAHGEAGVGGQEPDSIKQLRTLTLVRERLDSVIKTFGDAMEFTFPPSEVSVSSGFLSVSAPEPGSELQSSEEKGQQVLKKLREEISTLLNNRDDPVSGIEKAAERIERLKELTTVWTGTAEEKGRTKFIESLAKMVEDRHRELLKEIDVKKNEAILTRGETSGGMAARDAVATEEAKALPAGFGLMSQLQKLRGGL</sequence>
<dbReference type="OrthoDB" id="5413829at2759"/>
<feature type="compositionally biased region" description="Basic and acidic residues" evidence="1">
    <location>
        <begin position="143"/>
        <end position="189"/>
    </location>
</feature>
<dbReference type="EMBL" id="KZ679263">
    <property type="protein sequence ID" value="PTB39851.1"/>
    <property type="molecule type" value="Genomic_DNA"/>
</dbReference>
<dbReference type="Gene3D" id="6.10.250.2790">
    <property type="match status" value="1"/>
</dbReference>
<keyword evidence="3" id="KW-1185">Reference proteome</keyword>
<accession>A0A2T3Z4V0</accession>
<reference evidence="2 3" key="1">
    <citation type="submission" date="2016-07" db="EMBL/GenBank/DDBJ databases">
        <title>Multiple horizontal gene transfer events from other fungi enriched the ability of initially mycotrophic Trichoderma (Ascomycota) to feed on dead plant biomass.</title>
        <authorList>
            <consortium name="DOE Joint Genome Institute"/>
            <person name="Aerts A."/>
            <person name="Atanasova L."/>
            <person name="Chenthamara K."/>
            <person name="Zhang J."/>
            <person name="Grujic M."/>
            <person name="Henrissat B."/>
            <person name="Kuo A."/>
            <person name="Salamov A."/>
            <person name="Lipzen A."/>
            <person name="Labutti K."/>
            <person name="Barry K."/>
            <person name="Miao Y."/>
            <person name="Rahimi M.J."/>
            <person name="Shen Q."/>
            <person name="Grigoriev I.V."/>
            <person name="Kubicek C.P."/>
            <person name="Druzhinina I.S."/>
        </authorList>
    </citation>
    <scope>NUCLEOTIDE SEQUENCE [LARGE SCALE GENOMIC DNA]</scope>
    <source>
        <strain evidence="2 3">CBS 433.97</strain>
    </source>
</reference>
<proteinExistence type="predicted"/>
<dbReference type="Proteomes" id="UP000240493">
    <property type="component" value="Unassembled WGS sequence"/>
</dbReference>
<feature type="region of interest" description="Disordered" evidence="1">
    <location>
        <begin position="1"/>
        <end position="34"/>
    </location>
</feature>
<evidence type="ECO:0000313" key="3">
    <source>
        <dbReference type="Proteomes" id="UP000240493"/>
    </source>
</evidence>
<feature type="region of interest" description="Disordered" evidence="1">
    <location>
        <begin position="143"/>
        <end position="199"/>
    </location>
</feature>